<protein>
    <submittedName>
        <fullName evidence="2">Methylaspartate mutase sigma subunit</fullName>
        <ecNumber evidence="2">5.4.99.1</ecNumber>
    </submittedName>
</protein>
<sequence length="154" mass="16084">MDHVAAVPAGSVAGTGHLTALLTSVSSDSHTWNLVFLQLVLEELGHRVHNLGACVPDELLIAEAERLRPDLIVVSTVNGHGFHDGLRVITQLRALPELTQLPAVIGGKLGITGPGSDGSRARLLSAGFDAVFDDGTGLTAFQAYVRQLTTGVTS</sequence>
<dbReference type="GO" id="GO:0050097">
    <property type="term" value="F:methylaspartate mutase activity"/>
    <property type="evidence" value="ECO:0007669"/>
    <property type="project" value="UniProtKB-EC"/>
</dbReference>
<dbReference type="EMBL" id="JACHNF010000001">
    <property type="protein sequence ID" value="MBB5977573.1"/>
    <property type="molecule type" value="Genomic_DNA"/>
</dbReference>
<dbReference type="GO" id="GO:0046872">
    <property type="term" value="F:metal ion binding"/>
    <property type="evidence" value="ECO:0007669"/>
    <property type="project" value="InterPro"/>
</dbReference>
<dbReference type="Pfam" id="PF02310">
    <property type="entry name" value="B12-binding"/>
    <property type="match status" value="1"/>
</dbReference>
<dbReference type="AlphaFoldDB" id="A0A841DGB8"/>
<reference evidence="2 3" key="1">
    <citation type="submission" date="2020-08" db="EMBL/GenBank/DDBJ databases">
        <title>Sequencing the genomes of 1000 actinobacteria strains.</title>
        <authorList>
            <person name="Klenk H.-P."/>
        </authorList>
    </citation>
    <scope>NUCLEOTIDE SEQUENCE [LARGE SCALE GENOMIC DNA]</scope>
    <source>
        <strain evidence="2 3">DSM 17294</strain>
    </source>
</reference>
<feature type="domain" description="B12-binding" evidence="1">
    <location>
        <begin position="17"/>
        <end position="154"/>
    </location>
</feature>
<dbReference type="Gene3D" id="3.40.50.280">
    <property type="entry name" value="Cobalamin-binding domain"/>
    <property type="match status" value="1"/>
</dbReference>
<comment type="caution">
    <text evidence="2">The sequence shown here is derived from an EMBL/GenBank/DDBJ whole genome shotgun (WGS) entry which is preliminary data.</text>
</comment>
<dbReference type="PROSITE" id="PS51332">
    <property type="entry name" value="B12_BINDING"/>
    <property type="match status" value="1"/>
</dbReference>
<keyword evidence="3" id="KW-1185">Reference proteome</keyword>
<dbReference type="GO" id="GO:0031419">
    <property type="term" value="F:cobalamin binding"/>
    <property type="evidence" value="ECO:0007669"/>
    <property type="project" value="InterPro"/>
</dbReference>
<keyword evidence="2" id="KW-0413">Isomerase</keyword>
<dbReference type="Proteomes" id="UP000558997">
    <property type="component" value="Unassembled WGS sequence"/>
</dbReference>
<dbReference type="InterPro" id="IPR036724">
    <property type="entry name" value="Cobalamin-bd_sf"/>
</dbReference>
<name>A0A841DGB8_9ACTN</name>
<organism evidence="2 3">
    <name type="scientific">Kribbella solani</name>
    <dbReference type="NCBI Taxonomy" id="236067"/>
    <lineage>
        <taxon>Bacteria</taxon>
        <taxon>Bacillati</taxon>
        <taxon>Actinomycetota</taxon>
        <taxon>Actinomycetes</taxon>
        <taxon>Propionibacteriales</taxon>
        <taxon>Kribbellaceae</taxon>
        <taxon>Kribbella</taxon>
    </lineage>
</organism>
<dbReference type="SUPFAM" id="SSF52242">
    <property type="entry name" value="Cobalamin (vitamin B12)-binding domain"/>
    <property type="match status" value="1"/>
</dbReference>
<evidence type="ECO:0000313" key="2">
    <source>
        <dbReference type="EMBL" id="MBB5977573.1"/>
    </source>
</evidence>
<dbReference type="InterPro" id="IPR006158">
    <property type="entry name" value="Cobalamin-bd"/>
</dbReference>
<accession>A0A841DGB8</accession>
<dbReference type="RefSeq" id="WP_184831603.1">
    <property type="nucleotide sequence ID" value="NZ_BAAAVN010000010.1"/>
</dbReference>
<evidence type="ECO:0000313" key="3">
    <source>
        <dbReference type="Proteomes" id="UP000558997"/>
    </source>
</evidence>
<gene>
    <name evidence="2" type="ORF">HDA44_000914</name>
</gene>
<proteinExistence type="predicted"/>
<evidence type="ECO:0000259" key="1">
    <source>
        <dbReference type="PROSITE" id="PS51332"/>
    </source>
</evidence>
<dbReference type="EC" id="5.4.99.1" evidence="2"/>